<dbReference type="InterPro" id="IPR001867">
    <property type="entry name" value="OmpR/PhoB-type_DNA-bd"/>
</dbReference>
<gene>
    <name evidence="6" type="ORF">A4R35_03740</name>
</gene>
<accession>A0A328VGA9</accession>
<dbReference type="GO" id="GO:0003677">
    <property type="term" value="F:DNA binding"/>
    <property type="evidence" value="ECO:0007669"/>
    <property type="project" value="UniProtKB-KW"/>
</dbReference>
<dbReference type="OrthoDB" id="137779at2"/>
<evidence type="ECO:0000313" key="7">
    <source>
        <dbReference type="Proteomes" id="UP000248706"/>
    </source>
</evidence>
<dbReference type="InterPro" id="IPR036388">
    <property type="entry name" value="WH-like_DNA-bd_sf"/>
</dbReference>
<dbReference type="AlphaFoldDB" id="A0A328VGA9"/>
<dbReference type="GO" id="GO:0006355">
    <property type="term" value="P:regulation of DNA-templated transcription"/>
    <property type="evidence" value="ECO:0007669"/>
    <property type="project" value="InterPro"/>
</dbReference>
<dbReference type="SUPFAM" id="SSF46894">
    <property type="entry name" value="C-terminal effector domain of the bipartite response regulators"/>
    <property type="match status" value="1"/>
</dbReference>
<evidence type="ECO:0000259" key="5">
    <source>
        <dbReference type="SMART" id="SM01043"/>
    </source>
</evidence>
<evidence type="ECO:0000256" key="1">
    <source>
        <dbReference type="ARBA" id="ARBA00005820"/>
    </source>
</evidence>
<comment type="caution">
    <text evidence="6">The sequence shown here is derived from an EMBL/GenBank/DDBJ whole genome shotgun (WGS) entry which is preliminary data.</text>
</comment>
<dbReference type="InterPro" id="IPR051677">
    <property type="entry name" value="AfsR-DnrI-RedD_regulator"/>
</dbReference>
<sequence length="676" mass="75298">MMAGDAWDATAGPLFRVWLCGPLVIERRHGTGYQVLPAAIWGGSGYPRRLLKGLLCSPGRQARREVLLDRLWPEVEPEQAASYLNLAATRLRKVLEPGGGLPSLLESQSDGQGYRLPGQEQLWVDAEAALWLLQQAERQPQLPETLIPLLEEAVGYWQRGPFLEGEEGNWAWAKRAIHERAVYRAKLWLAALYEQQGLLSAAEQLLTGVLEEGPTDEDVLEHLLRLLGRQGMRHRARRLYEQFQQTLLQEEGRQPGIRVQHVLKQVLDEGSSLSLCPLFVSADSHAVSSQTERTMPQQPREDHCSTMNALRRHLLETSWRAIESWSLSSLVGPFNGDNSLDRLIPLILNITQADQNMLQCWEGRVQQLWLNRHGGILSASDLFRPACRDAHLLTTMLSASLLPPERQRVCRLLSQTLQLLGEIWLDLGCYAQGRATHYTALTAAEEGNDPLLTAICWGRISLASIYLEAYHEARSAIECARALAKHLSSPSLQGWLAAIAAEIHAHDGQANECLQALEEARACEGPESDPREAYLVHFDNALCAGYQGACFRVLAQSPHQAARQILSQAQAALQDALQSLDPAFLQRKPTFLTDLAVVTLPLDVEEACLLAKEAALLAERFRLRKVFQRLSALRQPLLALLPHSTVKDLLALLAWVEAEELSSKEHSSSAPNYHSP</sequence>
<comment type="similarity">
    <text evidence="1">Belongs to the AfsR/DnrI/RedD regulatory family.</text>
</comment>
<dbReference type="InterPro" id="IPR016032">
    <property type="entry name" value="Sig_transdc_resp-reg_C-effctor"/>
</dbReference>
<dbReference type="Gene3D" id="1.10.10.10">
    <property type="entry name" value="Winged helix-like DNA-binding domain superfamily/Winged helix DNA-binding domain"/>
    <property type="match status" value="1"/>
</dbReference>
<evidence type="ECO:0000256" key="2">
    <source>
        <dbReference type="ARBA" id="ARBA00023015"/>
    </source>
</evidence>
<evidence type="ECO:0000256" key="4">
    <source>
        <dbReference type="ARBA" id="ARBA00023163"/>
    </source>
</evidence>
<dbReference type="Proteomes" id="UP000248706">
    <property type="component" value="Unassembled WGS sequence"/>
</dbReference>
<dbReference type="PANTHER" id="PTHR35807">
    <property type="entry name" value="TRANSCRIPTIONAL REGULATOR REDD-RELATED"/>
    <property type="match status" value="1"/>
</dbReference>
<name>A0A328VGA9_9CHLR</name>
<dbReference type="SMART" id="SM01043">
    <property type="entry name" value="BTAD"/>
    <property type="match status" value="1"/>
</dbReference>
<keyword evidence="7" id="KW-1185">Reference proteome</keyword>
<dbReference type="EMBL" id="MCIF01000002">
    <property type="protein sequence ID" value="RAQ94633.1"/>
    <property type="molecule type" value="Genomic_DNA"/>
</dbReference>
<dbReference type="GO" id="GO:0000160">
    <property type="term" value="P:phosphorelay signal transduction system"/>
    <property type="evidence" value="ECO:0007669"/>
    <property type="project" value="InterPro"/>
</dbReference>
<dbReference type="InterPro" id="IPR005158">
    <property type="entry name" value="BTAD"/>
</dbReference>
<dbReference type="Gene3D" id="1.25.40.10">
    <property type="entry name" value="Tetratricopeptide repeat domain"/>
    <property type="match status" value="2"/>
</dbReference>
<evidence type="ECO:0000256" key="3">
    <source>
        <dbReference type="ARBA" id="ARBA00023125"/>
    </source>
</evidence>
<keyword evidence="4" id="KW-0804">Transcription</keyword>
<proteinExistence type="inferred from homology"/>
<dbReference type="SUPFAM" id="SSF48452">
    <property type="entry name" value="TPR-like"/>
    <property type="match status" value="2"/>
</dbReference>
<dbReference type="Pfam" id="PF03704">
    <property type="entry name" value="BTAD"/>
    <property type="match status" value="1"/>
</dbReference>
<dbReference type="InterPro" id="IPR011990">
    <property type="entry name" value="TPR-like_helical_dom_sf"/>
</dbReference>
<dbReference type="RefSeq" id="WP_112426699.1">
    <property type="nucleotide sequence ID" value="NZ_MCIF01000002.1"/>
</dbReference>
<feature type="domain" description="Bacterial transcriptional activator" evidence="5">
    <location>
        <begin position="124"/>
        <end position="267"/>
    </location>
</feature>
<evidence type="ECO:0000313" key="6">
    <source>
        <dbReference type="EMBL" id="RAQ94633.1"/>
    </source>
</evidence>
<organism evidence="6 7">
    <name type="scientific">Thermogemmatispora tikiterensis</name>
    <dbReference type="NCBI Taxonomy" id="1825093"/>
    <lineage>
        <taxon>Bacteria</taxon>
        <taxon>Bacillati</taxon>
        <taxon>Chloroflexota</taxon>
        <taxon>Ktedonobacteria</taxon>
        <taxon>Thermogemmatisporales</taxon>
        <taxon>Thermogemmatisporaceae</taxon>
        <taxon>Thermogemmatispora</taxon>
    </lineage>
</organism>
<protein>
    <recommendedName>
        <fullName evidence="5">Bacterial transcriptional activator domain-containing protein</fullName>
    </recommendedName>
</protein>
<keyword evidence="2" id="KW-0805">Transcription regulation</keyword>
<dbReference type="Pfam" id="PF00486">
    <property type="entry name" value="Trans_reg_C"/>
    <property type="match status" value="1"/>
</dbReference>
<reference evidence="6 7" key="1">
    <citation type="submission" date="2016-08" db="EMBL/GenBank/DDBJ databases">
        <title>Analysis of Carbohydrate Active Enzymes in Thermogemmatispora T81 Reveals Carbohydrate Degradation Ability.</title>
        <authorList>
            <person name="Tomazini A."/>
            <person name="Lal S."/>
            <person name="Stott M."/>
            <person name="Henrissat B."/>
            <person name="Polikarpov I."/>
            <person name="Sparling R."/>
            <person name="Levin D.B."/>
        </authorList>
    </citation>
    <scope>NUCLEOTIDE SEQUENCE [LARGE SCALE GENOMIC DNA]</scope>
    <source>
        <strain evidence="6 7">T81</strain>
    </source>
</reference>
<dbReference type="PANTHER" id="PTHR35807:SF1">
    <property type="entry name" value="TRANSCRIPTIONAL REGULATOR REDD"/>
    <property type="match status" value="1"/>
</dbReference>
<keyword evidence="3" id="KW-0238">DNA-binding</keyword>